<dbReference type="AlphaFoldDB" id="A0AAE6SIV0"/>
<name>A0AAE6SIV0_AERME</name>
<dbReference type="RefSeq" id="WP_161506865.1">
    <property type="nucleotide sequence ID" value="NZ_CAWPID010000001.1"/>
</dbReference>
<evidence type="ECO:0000259" key="1">
    <source>
        <dbReference type="PROSITE" id="PS51781"/>
    </source>
</evidence>
<feature type="domain" description="SH3b" evidence="1">
    <location>
        <begin position="1"/>
        <end position="55"/>
    </location>
</feature>
<accession>A0AAE6SIV0</accession>
<sequence length="57" mass="6530">MKLNVRTKPNTSSYIATRLIKGDFVLLYKVEGSWAYISKQGIYGWVKDEYLSLSPVT</sequence>
<reference evidence="2 3" key="1">
    <citation type="submission" date="2020-01" db="EMBL/GenBank/DDBJ databases">
        <title>Complete genome of Aeromonas media MC64.</title>
        <authorList>
            <person name="Cao G."/>
            <person name="Fu J."/>
            <person name="Zhong C."/>
        </authorList>
    </citation>
    <scope>NUCLEOTIDE SEQUENCE [LARGE SCALE GENOMIC DNA]</scope>
    <source>
        <strain evidence="2 3">MC64</strain>
    </source>
</reference>
<dbReference type="Gene3D" id="2.30.30.40">
    <property type="entry name" value="SH3 Domains"/>
    <property type="match status" value="1"/>
</dbReference>
<evidence type="ECO:0000313" key="2">
    <source>
        <dbReference type="EMBL" id="QHQ49870.1"/>
    </source>
</evidence>
<dbReference type="EMBL" id="CP047962">
    <property type="protein sequence ID" value="QHQ49870.1"/>
    <property type="molecule type" value="Genomic_DNA"/>
</dbReference>
<protein>
    <submittedName>
        <fullName evidence="2">SH3 domain-containing protein</fullName>
    </submittedName>
</protein>
<proteinExistence type="predicted"/>
<evidence type="ECO:0000313" key="3">
    <source>
        <dbReference type="Proteomes" id="UP000463871"/>
    </source>
</evidence>
<gene>
    <name evidence="2" type="ORF">GWI30_01880</name>
</gene>
<dbReference type="Proteomes" id="UP000463871">
    <property type="component" value="Chromosome"/>
</dbReference>
<dbReference type="Pfam" id="PF08239">
    <property type="entry name" value="SH3_3"/>
    <property type="match status" value="1"/>
</dbReference>
<organism evidence="2 3">
    <name type="scientific">Aeromonas media</name>
    <dbReference type="NCBI Taxonomy" id="651"/>
    <lineage>
        <taxon>Bacteria</taxon>
        <taxon>Pseudomonadati</taxon>
        <taxon>Pseudomonadota</taxon>
        <taxon>Gammaproteobacteria</taxon>
        <taxon>Aeromonadales</taxon>
        <taxon>Aeromonadaceae</taxon>
        <taxon>Aeromonas</taxon>
    </lineage>
</organism>
<dbReference type="PROSITE" id="PS51781">
    <property type="entry name" value="SH3B"/>
    <property type="match status" value="1"/>
</dbReference>
<dbReference type="InterPro" id="IPR003646">
    <property type="entry name" value="SH3-like_bac-type"/>
</dbReference>